<dbReference type="SUPFAM" id="SSF102824">
    <property type="entry name" value="Colicin D/E5 nuclease domain"/>
    <property type="match status" value="1"/>
</dbReference>
<name>A0AAU7FIU9_9BACI</name>
<sequence length="286" mass="32608">MKYKKIITILIVTAMVIVNLPINQVEAISETNEVNNQLLENQFDEIKQEVYDELNIDYTDELDINLIDLEEESLHIETTFNSEDLEVKGDLEMSLETEEMNFTSSIIDENGKHINKKYDIAVEEADNETFKATLTDKDSGEKYTVNSEEIEASILPAIILGVIIRTSAKIAFKMYTRSQILRAVTAVTFKSVQLQKKFKHAVDFGVKGSYSKANAKKFETALRNHVSRSSHVYRTKHSGQSGYVMMHLKGNKAAFFKQNGEFITGYKLSTKQKNNYVRIGELIVKR</sequence>
<dbReference type="Pfam" id="PF11429">
    <property type="entry name" value="Colicin_D"/>
    <property type="match status" value="1"/>
</dbReference>
<dbReference type="InterPro" id="IPR038233">
    <property type="entry name" value="Colicin_D/E5_nuclease"/>
</dbReference>
<dbReference type="Gene3D" id="3.10.450.200">
    <property type="match status" value="1"/>
</dbReference>
<dbReference type="EMBL" id="CP157353">
    <property type="protein sequence ID" value="XBM04146.1"/>
    <property type="molecule type" value="Genomic_DNA"/>
</dbReference>
<evidence type="ECO:0000313" key="2">
    <source>
        <dbReference type="EMBL" id="XBM04146.1"/>
    </source>
</evidence>
<accession>A0AAU7FIU9</accession>
<dbReference type="AlphaFoldDB" id="A0AAU7FIU9"/>
<gene>
    <name evidence="2" type="ORF">ABG082_18775</name>
</gene>
<proteinExistence type="predicted"/>
<feature type="domain" description="Colicin D C-terminal" evidence="1">
    <location>
        <begin position="193"/>
        <end position="275"/>
    </location>
</feature>
<evidence type="ECO:0000259" key="1">
    <source>
        <dbReference type="Pfam" id="PF11429"/>
    </source>
</evidence>
<dbReference type="NCBIfam" id="NF038340">
    <property type="entry name" value="SAR2788_fam"/>
    <property type="match status" value="1"/>
</dbReference>
<reference evidence="2" key="1">
    <citation type="submission" date="2024-05" db="EMBL/GenBank/DDBJ databases">
        <authorList>
            <person name="Liu Z."/>
        </authorList>
    </citation>
    <scope>NUCLEOTIDE SEQUENCE</scope>
    <source>
        <strain evidence="2">BS1807G30</strain>
    </source>
</reference>
<dbReference type="RefSeq" id="WP_317328368.1">
    <property type="nucleotide sequence ID" value="NZ_CP157353.1"/>
</dbReference>
<dbReference type="InterPro" id="IPR037178">
    <property type="entry name" value="ColicinD_C_sf"/>
</dbReference>
<dbReference type="InterPro" id="IPR024440">
    <property type="entry name" value="ColicinD_C"/>
</dbReference>
<organism evidence="2">
    <name type="scientific">Bacillus sp. BS1807G30</name>
    <dbReference type="NCBI Taxonomy" id="3153756"/>
    <lineage>
        <taxon>Bacteria</taxon>
        <taxon>Bacillati</taxon>
        <taxon>Bacillota</taxon>
        <taxon>Bacilli</taxon>
        <taxon>Bacillales</taxon>
        <taxon>Bacillaceae</taxon>
        <taxon>Bacillus</taxon>
    </lineage>
</organism>
<protein>
    <submittedName>
        <fullName evidence="2">SAR2788 family putative toxin</fullName>
    </submittedName>
</protein>
<dbReference type="GO" id="GO:0004540">
    <property type="term" value="F:RNA nuclease activity"/>
    <property type="evidence" value="ECO:0007669"/>
    <property type="project" value="InterPro"/>
</dbReference>